<evidence type="ECO:0000313" key="2">
    <source>
        <dbReference type="Proteomes" id="UP000198816"/>
    </source>
</evidence>
<accession>A0A1H3CPQ3</accession>
<dbReference type="STRING" id="1058.SAMN05421783_13623"/>
<keyword evidence="2" id="KW-1185">Reference proteome</keyword>
<organism evidence="1 2">
    <name type="scientific">Thiocapsa roseopersicina</name>
    <dbReference type="NCBI Taxonomy" id="1058"/>
    <lineage>
        <taxon>Bacteria</taxon>
        <taxon>Pseudomonadati</taxon>
        <taxon>Pseudomonadota</taxon>
        <taxon>Gammaproteobacteria</taxon>
        <taxon>Chromatiales</taxon>
        <taxon>Chromatiaceae</taxon>
        <taxon>Thiocapsa</taxon>
    </lineage>
</organism>
<protein>
    <submittedName>
        <fullName evidence="1">Uncharacterized protein</fullName>
    </submittedName>
</protein>
<gene>
    <name evidence="1" type="ORF">SAMN05421783_13623</name>
</gene>
<dbReference type="OrthoDB" id="6288233at2"/>
<reference evidence="2" key="1">
    <citation type="submission" date="2016-10" db="EMBL/GenBank/DDBJ databases">
        <authorList>
            <person name="Varghese N."/>
            <person name="Submissions S."/>
        </authorList>
    </citation>
    <scope>NUCLEOTIDE SEQUENCE [LARGE SCALE GENOMIC DNA]</scope>
    <source>
        <strain evidence="2">DSM 217</strain>
    </source>
</reference>
<dbReference type="AlphaFoldDB" id="A0A1H3CPQ3"/>
<evidence type="ECO:0000313" key="1">
    <source>
        <dbReference type="EMBL" id="SDX56010.1"/>
    </source>
</evidence>
<proteinExistence type="predicted"/>
<dbReference type="RefSeq" id="WP_093037871.1">
    <property type="nucleotide sequence ID" value="NZ_FNNZ01000036.1"/>
</dbReference>
<dbReference type="EMBL" id="FNNZ01000036">
    <property type="protein sequence ID" value="SDX56010.1"/>
    <property type="molecule type" value="Genomic_DNA"/>
</dbReference>
<name>A0A1H3CPQ3_THIRO</name>
<sequence>MSFPRRSINWKRYQPKDLRDAFRACKSYARERRGLGAERIADLMGVSVECLYKWLADARMPASSIPVYEHVCGAHFVTEYLAAGCGRVVLTMPPGVPADAADLAALQGQIAEAVARLIRCYRGDADAAETREGLAGSIRSLAWHRENVAHLDAPELDLTLGLGGDDA</sequence>
<dbReference type="Proteomes" id="UP000198816">
    <property type="component" value="Unassembled WGS sequence"/>
</dbReference>